<dbReference type="Pfam" id="PF00005">
    <property type="entry name" value="ABC_tran"/>
    <property type="match status" value="1"/>
</dbReference>
<reference evidence="5" key="2">
    <citation type="journal article" date="2012" name="PLoS ONE">
        <title>A Deeply Branching Thermophilic Bacterium with an Ancient Acetyl-CoA Pathway Dominates a Subsurface Ecosystem.</title>
        <authorList>
            <person name="Takami H."/>
            <person name="Noguchi H."/>
            <person name="Takaki Y."/>
            <person name="Uchiyama I."/>
            <person name="Toyoda A."/>
            <person name="Nishi S."/>
            <person name="Chee G.-J."/>
            <person name="Arai W."/>
            <person name="Nunoura T."/>
            <person name="Itoh T."/>
            <person name="Hattori M."/>
            <person name="Takai K."/>
        </authorList>
    </citation>
    <scope>NUCLEOTIDE SEQUENCE</scope>
</reference>
<organism evidence="5">
    <name type="scientific">Acetithermum autotrophicum</name>
    <dbReference type="NCBI Taxonomy" id="1446466"/>
    <lineage>
        <taxon>Bacteria</taxon>
        <taxon>Candidatus Bipolaricaulota</taxon>
        <taxon>Candidatus Acetithermum</taxon>
    </lineage>
</organism>
<evidence type="ECO:0000256" key="1">
    <source>
        <dbReference type="ARBA" id="ARBA00022448"/>
    </source>
</evidence>
<keyword evidence="3 5" id="KW-0067">ATP-binding</keyword>
<dbReference type="PROSITE" id="PS50893">
    <property type="entry name" value="ABC_TRANSPORTER_2"/>
    <property type="match status" value="1"/>
</dbReference>
<dbReference type="InterPro" id="IPR003593">
    <property type="entry name" value="AAA+_ATPase"/>
</dbReference>
<dbReference type="GO" id="GO:0005886">
    <property type="term" value="C:plasma membrane"/>
    <property type="evidence" value="ECO:0007669"/>
    <property type="project" value="TreeGrafter"/>
</dbReference>
<reference evidence="5" key="1">
    <citation type="journal article" date="2005" name="Environ. Microbiol.">
        <title>Genetic and functional properties of uncultivated thermophilic crenarchaeotes from a subsurface gold mine as revealed by analysis of genome fragments.</title>
        <authorList>
            <person name="Nunoura T."/>
            <person name="Hirayama H."/>
            <person name="Takami H."/>
            <person name="Oida H."/>
            <person name="Nishi S."/>
            <person name="Shimamura S."/>
            <person name="Suzuki Y."/>
            <person name="Inagaki F."/>
            <person name="Takai K."/>
            <person name="Nealson K.H."/>
            <person name="Horikoshi K."/>
        </authorList>
    </citation>
    <scope>NUCLEOTIDE SEQUENCE</scope>
</reference>
<proteinExistence type="predicted"/>
<evidence type="ECO:0000313" key="5">
    <source>
        <dbReference type="EMBL" id="BAL59944.1"/>
    </source>
</evidence>
<dbReference type="InterPro" id="IPR051120">
    <property type="entry name" value="ABC_AA/LPS_Transport"/>
</dbReference>
<dbReference type="FunFam" id="3.40.50.300:FF:000421">
    <property type="entry name" value="Branched-chain amino acid ABC transporter ATP-binding protein"/>
    <property type="match status" value="1"/>
</dbReference>
<dbReference type="PANTHER" id="PTHR45772">
    <property type="entry name" value="CONSERVED COMPONENT OF ABC TRANSPORTER FOR NATURAL AMINO ACIDS-RELATED"/>
    <property type="match status" value="1"/>
</dbReference>
<evidence type="ECO:0000256" key="3">
    <source>
        <dbReference type="ARBA" id="ARBA00022840"/>
    </source>
</evidence>
<dbReference type="AlphaFoldDB" id="H5STU4"/>
<protein>
    <submittedName>
        <fullName evidence="5">Branched-chain amino acid transport system ATP-binding protein</fullName>
    </submittedName>
</protein>
<dbReference type="Pfam" id="PF12399">
    <property type="entry name" value="BCA_ABC_TP_C"/>
    <property type="match status" value="1"/>
</dbReference>
<evidence type="ECO:0000256" key="2">
    <source>
        <dbReference type="ARBA" id="ARBA00022741"/>
    </source>
</evidence>
<feature type="domain" description="ABC transporter" evidence="4">
    <location>
        <begin position="2"/>
        <end position="250"/>
    </location>
</feature>
<dbReference type="InterPro" id="IPR027417">
    <property type="entry name" value="P-loop_NTPase"/>
</dbReference>
<dbReference type="SMART" id="SM00382">
    <property type="entry name" value="AAA"/>
    <property type="match status" value="1"/>
</dbReference>
<dbReference type="Gene3D" id="3.40.50.300">
    <property type="entry name" value="P-loop containing nucleotide triphosphate hydrolases"/>
    <property type="match status" value="1"/>
</dbReference>
<keyword evidence="2" id="KW-0547">Nucleotide-binding</keyword>
<evidence type="ECO:0000259" key="4">
    <source>
        <dbReference type="PROSITE" id="PS50893"/>
    </source>
</evidence>
<name>H5STU4_ACEAU</name>
<gene>
    <name evidence="5" type="ORF">HGMM_OP4C580</name>
</gene>
<dbReference type="InterPro" id="IPR032823">
    <property type="entry name" value="BCA_ABC_TP_C"/>
</dbReference>
<dbReference type="GO" id="GO:0016887">
    <property type="term" value="F:ATP hydrolysis activity"/>
    <property type="evidence" value="ECO:0007669"/>
    <property type="project" value="InterPro"/>
</dbReference>
<sequence>MLTVRELSMRFGGLQALDKVSFTVNEGEIVGLIGPNGAGKTTVFNLISRLYEPTGGQIFFRGENLLRLRPYQVVERGIVRTFQLLGLFPYMTVLENLLVGEHRDFWANPLAVAFGLPGARRQERDRRAQALWLLRFLKMEPLADAFVFALPYGTQKLIELMRALLARPRLLLLDEPVAGMNAAEKAAMREFIERINRDWGITVLLVEHDMNFVMGLCDRIIVLSYGKIIAEGRADEIQQNPQVIEAYLGEGIGVARP</sequence>
<dbReference type="InterPro" id="IPR003439">
    <property type="entry name" value="ABC_transporter-like_ATP-bd"/>
</dbReference>
<dbReference type="PANTHER" id="PTHR45772:SF4">
    <property type="entry name" value="ABC TRANSPORTER ATP-BINDING PROTEIN"/>
    <property type="match status" value="1"/>
</dbReference>
<accession>H5STU4</accession>
<dbReference type="EMBL" id="AP011803">
    <property type="protein sequence ID" value="BAL59944.1"/>
    <property type="molecule type" value="Genomic_DNA"/>
</dbReference>
<dbReference type="GO" id="GO:0005524">
    <property type="term" value="F:ATP binding"/>
    <property type="evidence" value="ECO:0007669"/>
    <property type="project" value="UniProtKB-KW"/>
</dbReference>
<dbReference type="SUPFAM" id="SSF52540">
    <property type="entry name" value="P-loop containing nucleoside triphosphate hydrolases"/>
    <property type="match status" value="1"/>
</dbReference>
<keyword evidence="1" id="KW-0813">Transport</keyword>
<dbReference type="CDD" id="cd03219">
    <property type="entry name" value="ABC_Mj1267_LivG_branched"/>
    <property type="match status" value="1"/>
</dbReference>